<keyword evidence="4 5" id="KW-0472">Membrane</keyword>
<keyword evidence="8" id="KW-1185">Reference proteome</keyword>
<reference evidence="8" key="1">
    <citation type="submission" date="2021-01" db="EMBL/GenBank/DDBJ databases">
        <title>Genome public.</title>
        <authorList>
            <person name="Liu C."/>
            <person name="Sun Q."/>
        </authorList>
    </citation>
    <scope>NUCLEOTIDE SEQUENCE [LARGE SCALE GENOMIC DNA]</scope>
    <source>
        <strain evidence="8">YIM B02505</strain>
    </source>
</reference>
<keyword evidence="3 5" id="KW-1133">Transmembrane helix</keyword>
<comment type="subcellular location">
    <subcellularLocation>
        <location evidence="1">Membrane</location>
        <topology evidence="1">Multi-pass membrane protein</topology>
    </subcellularLocation>
</comment>
<evidence type="ECO:0000259" key="6">
    <source>
        <dbReference type="Pfam" id="PF12698"/>
    </source>
</evidence>
<feature type="domain" description="ABC-2 type transporter transmembrane" evidence="6">
    <location>
        <begin position="23"/>
        <end position="303"/>
    </location>
</feature>
<dbReference type="EMBL" id="JAENHN010000007">
    <property type="protein sequence ID" value="MBK1809545.1"/>
    <property type="molecule type" value="Genomic_DNA"/>
</dbReference>
<evidence type="ECO:0000256" key="4">
    <source>
        <dbReference type="ARBA" id="ARBA00023136"/>
    </source>
</evidence>
<name>A0ABS1EJM2_9CLOT</name>
<dbReference type="Pfam" id="PF12698">
    <property type="entry name" value="ABC2_membrane_3"/>
    <property type="match status" value="1"/>
</dbReference>
<organism evidence="7 8">
    <name type="scientific">Clostridium yunnanense</name>
    <dbReference type="NCBI Taxonomy" id="2800325"/>
    <lineage>
        <taxon>Bacteria</taxon>
        <taxon>Bacillati</taxon>
        <taxon>Bacillota</taxon>
        <taxon>Clostridia</taxon>
        <taxon>Eubacteriales</taxon>
        <taxon>Clostridiaceae</taxon>
        <taxon>Clostridium</taxon>
    </lineage>
</organism>
<gene>
    <name evidence="7" type="ORF">JHL18_02650</name>
</gene>
<dbReference type="InterPro" id="IPR013525">
    <property type="entry name" value="ABC2_TM"/>
</dbReference>
<evidence type="ECO:0000313" key="8">
    <source>
        <dbReference type="Proteomes" id="UP000596739"/>
    </source>
</evidence>
<dbReference type="RefSeq" id="WP_200266091.1">
    <property type="nucleotide sequence ID" value="NZ_JAENHN010000007.1"/>
</dbReference>
<feature type="transmembrane region" description="Helical" evidence="5">
    <location>
        <begin position="263"/>
        <end position="285"/>
    </location>
</feature>
<accession>A0ABS1EJM2</accession>
<feature type="transmembrane region" description="Helical" evidence="5">
    <location>
        <begin position="172"/>
        <end position="192"/>
    </location>
</feature>
<protein>
    <recommendedName>
        <fullName evidence="6">ABC-2 type transporter transmembrane domain-containing protein</fullName>
    </recommendedName>
</protein>
<evidence type="ECO:0000256" key="1">
    <source>
        <dbReference type="ARBA" id="ARBA00004141"/>
    </source>
</evidence>
<evidence type="ECO:0000313" key="7">
    <source>
        <dbReference type="EMBL" id="MBK1809545.1"/>
    </source>
</evidence>
<comment type="caution">
    <text evidence="7">The sequence shown here is derived from an EMBL/GenBank/DDBJ whole genome shotgun (WGS) entry which is preliminary data.</text>
</comment>
<evidence type="ECO:0000256" key="3">
    <source>
        <dbReference type="ARBA" id="ARBA00022989"/>
    </source>
</evidence>
<evidence type="ECO:0000256" key="2">
    <source>
        <dbReference type="ARBA" id="ARBA00022692"/>
    </source>
</evidence>
<feature type="transmembrane region" description="Helical" evidence="5">
    <location>
        <begin position="219"/>
        <end position="243"/>
    </location>
</feature>
<feature type="transmembrane region" description="Helical" evidence="5">
    <location>
        <begin position="292"/>
        <end position="309"/>
    </location>
</feature>
<sequence length="380" mass="43697">MNGIFTIIELTKKECKYTVKSIFFFIFIVLLSVSCYMEFHGKIQYLPIKSQSDLVNYNDKSGQTFIIENPTDLQKRNSIRSILEDKSNSSINRNEDYTKLLDKINELSFDEIISESTKVINKDKVGLEIYNQICTILESPQNFIQADLKTSKELMERKVKEEDLYSRFVKNFASVSSMIAMLYIIIIFAFTLEKDKRDNINEVIRTTSIRPHEYILGNYLGKIIPIAISYLVISVIFFVTAYYKYKASGLEVSNLLLGVKYIITWSFVSFFFVSSFVVLVSLLIYDSIATGALCVLLNVFLSGKLNPLYNYQIKYSYFEGSLISTNSLIAYNRVAFLIGGFLCLILSCITWGRIKYLRNGGIYDGTRKFIKNKLKNLPVK</sequence>
<dbReference type="Proteomes" id="UP000596739">
    <property type="component" value="Unassembled WGS sequence"/>
</dbReference>
<feature type="transmembrane region" description="Helical" evidence="5">
    <location>
        <begin position="329"/>
        <end position="349"/>
    </location>
</feature>
<keyword evidence="2 5" id="KW-0812">Transmembrane</keyword>
<evidence type="ECO:0000256" key="5">
    <source>
        <dbReference type="SAM" id="Phobius"/>
    </source>
</evidence>
<feature type="transmembrane region" description="Helical" evidence="5">
    <location>
        <begin position="21"/>
        <end position="39"/>
    </location>
</feature>
<proteinExistence type="predicted"/>